<name>A0A6J6KF82_9ZZZZ</name>
<organism evidence="2">
    <name type="scientific">freshwater metagenome</name>
    <dbReference type="NCBI Taxonomy" id="449393"/>
    <lineage>
        <taxon>unclassified sequences</taxon>
        <taxon>metagenomes</taxon>
        <taxon>ecological metagenomes</taxon>
    </lineage>
</organism>
<evidence type="ECO:0000256" key="1">
    <source>
        <dbReference type="SAM" id="Phobius"/>
    </source>
</evidence>
<keyword evidence="1" id="KW-0472">Membrane</keyword>
<dbReference type="AlphaFoldDB" id="A0A6J6KF82"/>
<evidence type="ECO:0000313" key="2">
    <source>
        <dbReference type="EMBL" id="CAB4648192.1"/>
    </source>
</evidence>
<sequence length="282" mass="30953">MRAGSRRSLSIAASLFGAFCVVLYVLASWTLTHTTDTRTYVRTADLVIDQTQVQSEIATTIVTSVVGDAQLPDELVTLLNNGARLIVASESFHKFWQVANQSMHEIAREQLLGNNPIDPAGARIDITAEVNLVLENLRQIDPRLATLLPNNTPETAVQIVDQETLTDIRNAISGLERLRTFSVPIALALFAISTLLWGLRRRSLVVTASALSFTALAIYGVSTVIPLIAERFVDEEFRSTTHIVAAQMASTMTTSAWQVLFCGLVGFVIAFFPRKHNSNNQL</sequence>
<gene>
    <name evidence="2" type="ORF">UFOPK2169_00585</name>
</gene>
<feature type="transmembrane region" description="Helical" evidence="1">
    <location>
        <begin position="255"/>
        <end position="272"/>
    </location>
</feature>
<dbReference type="EMBL" id="CAEZWE010000016">
    <property type="protein sequence ID" value="CAB4648192.1"/>
    <property type="molecule type" value="Genomic_DNA"/>
</dbReference>
<feature type="transmembrane region" description="Helical" evidence="1">
    <location>
        <begin position="206"/>
        <end position="229"/>
    </location>
</feature>
<feature type="transmembrane region" description="Helical" evidence="1">
    <location>
        <begin position="181"/>
        <end position="199"/>
    </location>
</feature>
<proteinExistence type="predicted"/>
<accession>A0A6J6KF82</accession>
<protein>
    <submittedName>
        <fullName evidence="2">Unannotated protein</fullName>
    </submittedName>
</protein>
<keyword evidence="1" id="KW-0812">Transmembrane</keyword>
<reference evidence="2" key="1">
    <citation type="submission" date="2020-05" db="EMBL/GenBank/DDBJ databases">
        <authorList>
            <person name="Chiriac C."/>
            <person name="Salcher M."/>
            <person name="Ghai R."/>
            <person name="Kavagutti S V."/>
        </authorList>
    </citation>
    <scope>NUCLEOTIDE SEQUENCE</scope>
</reference>
<keyword evidence="1" id="KW-1133">Transmembrane helix</keyword>